<accession>A0A7W2FRB1</accession>
<comment type="caution">
    <text evidence="1">The sequence shown here is derived from an EMBL/GenBank/DDBJ whole genome shotgun (WGS) entry which is preliminary data.</text>
</comment>
<dbReference type="InterPro" id="IPR008930">
    <property type="entry name" value="Terpenoid_cyclase/PrenylTrfase"/>
</dbReference>
<proteinExistence type="predicted"/>
<protein>
    <recommendedName>
        <fullName evidence="3">Heparin-sulfate lyase N-terminal domain-containing protein</fullName>
    </recommendedName>
</protein>
<dbReference type="Proteomes" id="UP000571701">
    <property type="component" value="Unassembled WGS sequence"/>
</dbReference>
<keyword evidence="2" id="KW-1185">Reference proteome</keyword>
<evidence type="ECO:0000313" key="1">
    <source>
        <dbReference type="EMBL" id="MBA5762800.1"/>
    </source>
</evidence>
<dbReference type="AlphaFoldDB" id="A0A7W2FRB1"/>
<dbReference type="RefSeq" id="WP_182108822.1">
    <property type="nucleotide sequence ID" value="NZ_JACFYF010000005.1"/>
</dbReference>
<dbReference type="EMBL" id="JACFYF010000005">
    <property type="protein sequence ID" value="MBA5762800.1"/>
    <property type="molecule type" value="Genomic_DNA"/>
</dbReference>
<evidence type="ECO:0008006" key="3">
    <source>
        <dbReference type="Google" id="ProtNLM"/>
    </source>
</evidence>
<gene>
    <name evidence="1" type="ORF">H2O73_10630</name>
</gene>
<sequence length="552" mass="64641">MRLKVDILARQFEYVKSSINNKGQMVDNKLGSPLEFQYHYASFVLASVLLGDNECLGKVMEHYIGISKEKMKPSNDFNVFLLLLAISNDDHGLLNKYKNIILNSTYHVTDDELYKLNNNFRALRLVGLVLEDRIKESSDNAKKIVAEIDWLLNLQFEDGFFPDSNMNYGYEKNNGVPHLVYHAKITMCLGIVYSYIQESRIIKAFNKAVDVLLDISVDEYYFFYGRSTNAIFGYSSLYVALILSYKFSGNEKCLELSENILNYLKGFQYSDGHISINLNRDDRKRLGFDSYMYELVYNSYSNAMFLYANRISKKSGNLYSIESNGINPRVTIYNNSGFVTYRDENVQYCFNYKGHQNSIKHRFDSRVSPFSLLYFKRGEENILPALAYKPRGISHLVEGRFYFKNLRAKLYQLFHYDWLPIFGGNSFFYIKDGVRFYPFRCIKTLRLRDTLIMKFESKARGLFYKKELKDQFVISIDISSEPKYKVIFYSQVDSIFYSYREIYGKKSFEYTFSKEREKLSSLRVETSCQMGLLHRCKFTGLKTLEIKVKVSD</sequence>
<name>A0A7W2FRB1_9VIBR</name>
<evidence type="ECO:0000313" key="2">
    <source>
        <dbReference type="Proteomes" id="UP000571701"/>
    </source>
</evidence>
<reference evidence="1 2" key="1">
    <citation type="submission" date="2020-07" db="EMBL/GenBank/DDBJ databases">
        <title>Vibrio marinisediminis sp. nov., isolated from marine sediment.</title>
        <authorList>
            <person name="Ji X."/>
        </authorList>
    </citation>
    <scope>NUCLEOTIDE SEQUENCE [LARGE SCALE GENOMIC DNA]</scope>
    <source>
        <strain evidence="1 2">404</strain>
    </source>
</reference>
<dbReference type="SUPFAM" id="SSF48239">
    <property type="entry name" value="Terpenoid cyclases/Protein prenyltransferases"/>
    <property type="match status" value="1"/>
</dbReference>
<organism evidence="1 2">
    <name type="scientific">Vibrio marinisediminis</name>
    <dbReference type="NCBI Taxonomy" id="2758441"/>
    <lineage>
        <taxon>Bacteria</taxon>
        <taxon>Pseudomonadati</taxon>
        <taxon>Pseudomonadota</taxon>
        <taxon>Gammaproteobacteria</taxon>
        <taxon>Vibrionales</taxon>
        <taxon>Vibrionaceae</taxon>
        <taxon>Vibrio</taxon>
    </lineage>
</organism>